<dbReference type="OrthoDB" id="3762318at2759"/>
<protein>
    <submittedName>
        <fullName evidence="1">Uncharacterized protein</fullName>
    </submittedName>
</protein>
<keyword evidence="2" id="KW-1185">Reference proteome</keyword>
<dbReference type="EMBL" id="SWKU01000025">
    <property type="protein sequence ID" value="KAF2996850.1"/>
    <property type="molecule type" value="Genomic_DNA"/>
</dbReference>
<organism evidence="1 2">
    <name type="scientific">Curvularia kusanoi</name>
    <name type="common">Cochliobolus kusanoi</name>
    <dbReference type="NCBI Taxonomy" id="90978"/>
    <lineage>
        <taxon>Eukaryota</taxon>
        <taxon>Fungi</taxon>
        <taxon>Dikarya</taxon>
        <taxon>Ascomycota</taxon>
        <taxon>Pezizomycotina</taxon>
        <taxon>Dothideomycetes</taxon>
        <taxon>Pleosporomycetidae</taxon>
        <taxon>Pleosporales</taxon>
        <taxon>Pleosporineae</taxon>
        <taxon>Pleosporaceae</taxon>
        <taxon>Curvularia</taxon>
    </lineage>
</organism>
<reference evidence="1" key="1">
    <citation type="submission" date="2019-04" db="EMBL/GenBank/DDBJ databases">
        <title>Sequencing of skin fungus with MAO and IRED activity.</title>
        <authorList>
            <person name="Marsaioli A.J."/>
            <person name="Bonatto J.M.C."/>
            <person name="Reis Junior O."/>
        </authorList>
    </citation>
    <scope>NUCLEOTIDE SEQUENCE</scope>
    <source>
        <strain evidence="1">30M1</strain>
    </source>
</reference>
<evidence type="ECO:0000313" key="1">
    <source>
        <dbReference type="EMBL" id="KAF2996850.1"/>
    </source>
</evidence>
<gene>
    <name evidence="1" type="ORF">E8E13_003912</name>
</gene>
<comment type="caution">
    <text evidence="1">The sequence shown here is derived from an EMBL/GenBank/DDBJ whole genome shotgun (WGS) entry which is preliminary data.</text>
</comment>
<evidence type="ECO:0000313" key="2">
    <source>
        <dbReference type="Proteomes" id="UP000801428"/>
    </source>
</evidence>
<dbReference type="AlphaFoldDB" id="A0A9P4W580"/>
<dbReference type="Proteomes" id="UP000801428">
    <property type="component" value="Unassembled WGS sequence"/>
</dbReference>
<sequence>MNTNEEAPNDTHKRMLEQVREILNAASDLYQGDLLLLISLFKLEFSPETTGFHYLSAAIARLIKPNLTYMVAFINCVVDAPVQEVSQTTKDDVLRDVGLYLGEVSIDMRTHEAVERQLAAIDEMQDKDGFVARPMAKLSPGAFGLFTKRFYGIGQFLPVESMLACLQLEMKHALVMDLHSIYVPFLQHLVGLMLMYGIPMQNDTYSAFFDCVLCNYLERFVGIDSEDENSAEHNAWSHRANAARIMLGSFEHSYFEDILGARYESTIKPAYMKLPSATVGHGRFDSLDPSSVA</sequence>
<accession>A0A9P4W580</accession>
<name>A0A9P4W580_CURKU</name>
<proteinExistence type="predicted"/>